<keyword evidence="2" id="KW-1185">Reference proteome</keyword>
<evidence type="ECO:0000313" key="2">
    <source>
        <dbReference type="Proteomes" id="UP001162734"/>
    </source>
</evidence>
<gene>
    <name evidence="1" type="ORF">AMPC_16890</name>
</gene>
<reference evidence="2" key="1">
    <citation type="journal article" date="2022" name="Int. J. Syst. Evol. Microbiol.">
        <title>Anaeromyxobacter oryzae sp. nov., Anaeromyxobacter diazotrophicus sp. nov. and Anaeromyxobacter paludicola sp. nov., isolated from paddy soils.</title>
        <authorList>
            <person name="Itoh H."/>
            <person name="Xu Z."/>
            <person name="Mise K."/>
            <person name="Masuda Y."/>
            <person name="Ushijima N."/>
            <person name="Hayakawa C."/>
            <person name="Shiratori Y."/>
            <person name="Senoo K."/>
        </authorList>
    </citation>
    <scope>NUCLEOTIDE SEQUENCE [LARGE SCALE GENOMIC DNA]</scope>
    <source>
        <strain evidence="2">Red630</strain>
    </source>
</reference>
<accession>A0ABN6N5Y4</accession>
<protein>
    <recommendedName>
        <fullName evidence="3">Nucleotidyltransferase</fullName>
    </recommendedName>
</protein>
<proteinExistence type="predicted"/>
<evidence type="ECO:0008006" key="3">
    <source>
        <dbReference type="Google" id="ProtNLM"/>
    </source>
</evidence>
<name>A0ABN6N5Y4_9BACT</name>
<evidence type="ECO:0000313" key="1">
    <source>
        <dbReference type="EMBL" id="BDG08576.1"/>
    </source>
</evidence>
<dbReference type="EMBL" id="AP025592">
    <property type="protein sequence ID" value="BDG08576.1"/>
    <property type="molecule type" value="Genomic_DNA"/>
</dbReference>
<sequence>MSGEPEVYQQARRILLDALEALGEQRSAIVLVGAQAVYLHTGDADIAVAPYTTDADVAIDPAQLGASPLIEAAMRGGGFHPGANPGSWIKEDIAFDLMVPAALAGGGRRGADLGVHGCRAARKARGLEGALVDKEAHEVAALAQGDLRRFTILVAGPGALLVAKLHKIAERVGAPSRTEDKDALDVLRLLRSVEADRLGRRVRLLLESPLAGETASEAISHFKSLFGTPESPGSNMAARAVAGLDDPDTIRASCAALAEELLTALAQ</sequence>
<organism evidence="1 2">
    <name type="scientific">Anaeromyxobacter paludicola</name>
    <dbReference type="NCBI Taxonomy" id="2918171"/>
    <lineage>
        <taxon>Bacteria</taxon>
        <taxon>Pseudomonadati</taxon>
        <taxon>Myxococcota</taxon>
        <taxon>Myxococcia</taxon>
        <taxon>Myxococcales</taxon>
        <taxon>Cystobacterineae</taxon>
        <taxon>Anaeromyxobacteraceae</taxon>
        <taxon>Anaeromyxobacter</taxon>
    </lineage>
</organism>
<dbReference type="Proteomes" id="UP001162734">
    <property type="component" value="Chromosome"/>
</dbReference>